<reference evidence="1 2" key="1">
    <citation type="journal article" date="2018" name="Front. Plant Sci.">
        <title>Red Clover (Trifolium pratense) and Zigzag Clover (T. medium) - A Picture of Genomic Similarities and Differences.</title>
        <authorList>
            <person name="Dluhosova J."/>
            <person name="Istvanek J."/>
            <person name="Nedelnik J."/>
            <person name="Repkova J."/>
        </authorList>
    </citation>
    <scope>NUCLEOTIDE SEQUENCE [LARGE SCALE GENOMIC DNA]</scope>
    <source>
        <strain evidence="2">cv. 10/8</strain>
        <tissue evidence="1">Leaf</tissue>
    </source>
</reference>
<proteinExistence type="predicted"/>
<comment type="caution">
    <text evidence="1">The sequence shown here is derived from an EMBL/GenBank/DDBJ whole genome shotgun (WGS) entry which is preliminary data.</text>
</comment>
<evidence type="ECO:0000313" key="2">
    <source>
        <dbReference type="Proteomes" id="UP000265520"/>
    </source>
</evidence>
<dbReference type="EMBL" id="LXQA011075457">
    <property type="protein sequence ID" value="MCI83789.1"/>
    <property type="molecule type" value="Genomic_DNA"/>
</dbReference>
<evidence type="ECO:0000313" key="1">
    <source>
        <dbReference type="EMBL" id="MCI83789.1"/>
    </source>
</evidence>
<dbReference type="AlphaFoldDB" id="A0A392V935"/>
<accession>A0A392V935</accession>
<feature type="non-terminal residue" evidence="1">
    <location>
        <position position="1"/>
    </location>
</feature>
<name>A0A392V935_9FABA</name>
<keyword evidence="2" id="KW-1185">Reference proteome</keyword>
<organism evidence="1 2">
    <name type="scientific">Trifolium medium</name>
    <dbReference type="NCBI Taxonomy" id="97028"/>
    <lineage>
        <taxon>Eukaryota</taxon>
        <taxon>Viridiplantae</taxon>
        <taxon>Streptophyta</taxon>
        <taxon>Embryophyta</taxon>
        <taxon>Tracheophyta</taxon>
        <taxon>Spermatophyta</taxon>
        <taxon>Magnoliopsida</taxon>
        <taxon>eudicotyledons</taxon>
        <taxon>Gunneridae</taxon>
        <taxon>Pentapetalae</taxon>
        <taxon>rosids</taxon>
        <taxon>fabids</taxon>
        <taxon>Fabales</taxon>
        <taxon>Fabaceae</taxon>
        <taxon>Papilionoideae</taxon>
        <taxon>50 kb inversion clade</taxon>
        <taxon>NPAAA clade</taxon>
        <taxon>Hologalegina</taxon>
        <taxon>IRL clade</taxon>
        <taxon>Trifolieae</taxon>
        <taxon>Trifolium</taxon>
    </lineage>
</organism>
<sequence>KQTNSKFLARNSELPRSARLSIAQREFMALAQREYPSLSDASPEFRLSLDNFP</sequence>
<protein>
    <submittedName>
        <fullName evidence="1">Uncharacterized protein</fullName>
    </submittedName>
</protein>
<dbReference type="Proteomes" id="UP000265520">
    <property type="component" value="Unassembled WGS sequence"/>
</dbReference>